<name>A0ABQ2RY64_9DEIO</name>
<dbReference type="Proteomes" id="UP000634308">
    <property type="component" value="Unassembled WGS sequence"/>
</dbReference>
<protein>
    <recommendedName>
        <fullName evidence="5">Lipopolysaccharide assembly protein A domain-containing protein</fullName>
    </recommendedName>
</protein>
<keyword evidence="2" id="KW-0472">Membrane</keyword>
<sequence>MTLLTLIGIFVLLQVAAGIGLGLWFSYLALRGPREERQQRKQQQRKQQRRAPQSN</sequence>
<keyword evidence="2" id="KW-1133">Transmembrane helix</keyword>
<proteinExistence type="predicted"/>
<comment type="caution">
    <text evidence="3">The sequence shown here is derived from an EMBL/GenBank/DDBJ whole genome shotgun (WGS) entry which is preliminary data.</text>
</comment>
<feature type="region of interest" description="Disordered" evidence="1">
    <location>
        <begin position="36"/>
        <end position="55"/>
    </location>
</feature>
<evidence type="ECO:0000313" key="4">
    <source>
        <dbReference type="Proteomes" id="UP000634308"/>
    </source>
</evidence>
<dbReference type="RefSeq" id="WP_189065803.1">
    <property type="nucleotide sequence ID" value="NZ_BMQM01000022.1"/>
</dbReference>
<keyword evidence="4" id="KW-1185">Reference proteome</keyword>
<evidence type="ECO:0000256" key="1">
    <source>
        <dbReference type="SAM" id="MobiDB-lite"/>
    </source>
</evidence>
<evidence type="ECO:0000256" key="2">
    <source>
        <dbReference type="SAM" id="Phobius"/>
    </source>
</evidence>
<feature type="compositionally biased region" description="Basic residues" evidence="1">
    <location>
        <begin position="40"/>
        <end position="49"/>
    </location>
</feature>
<organism evidence="3 4">
    <name type="scientific">Deinococcus seoulensis</name>
    <dbReference type="NCBI Taxonomy" id="1837379"/>
    <lineage>
        <taxon>Bacteria</taxon>
        <taxon>Thermotogati</taxon>
        <taxon>Deinococcota</taxon>
        <taxon>Deinococci</taxon>
        <taxon>Deinococcales</taxon>
        <taxon>Deinococcaceae</taxon>
        <taxon>Deinococcus</taxon>
    </lineage>
</organism>
<reference evidence="4" key="1">
    <citation type="journal article" date="2019" name="Int. J. Syst. Evol. Microbiol.">
        <title>The Global Catalogue of Microorganisms (GCM) 10K type strain sequencing project: providing services to taxonomists for standard genome sequencing and annotation.</title>
        <authorList>
            <consortium name="The Broad Institute Genomics Platform"/>
            <consortium name="The Broad Institute Genome Sequencing Center for Infectious Disease"/>
            <person name="Wu L."/>
            <person name="Ma J."/>
        </authorList>
    </citation>
    <scope>NUCLEOTIDE SEQUENCE [LARGE SCALE GENOMIC DNA]</scope>
    <source>
        <strain evidence="4">JCM 31404</strain>
    </source>
</reference>
<evidence type="ECO:0008006" key="5">
    <source>
        <dbReference type="Google" id="ProtNLM"/>
    </source>
</evidence>
<evidence type="ECO:0000313" key="3">
    <source>
        <dbReference type="EMBL" id="GGR65633.1"/>
    </source>
</evidence>
<dbReference type="EMBL" id="BMQM01000022">
    <property type="protein sequence ID" value="GGR65633.1"/>
    <property type="molecule type" value="Genomic_DNA"/>
</dbReference>
<feature type="transmembrane region" description="Helical" evidence="2">
    <location>
        <begin position="6"/>
        <end position="30"/>
    </location>
</feature>
<accession>A0ABQ2RY64</accession>
<keyword evidence="2" id="KW-0812">Transmembrane</keyword>
<gene>
    <name evidence="3" type="ORF">GCM10008959_29930</name>
</gene>